<evidence type="ECO:0000313" key="3">
    <source>
        <dbReference type="Proteomes" id="UP000294656"/>
    </source>
</evidence>
<organism evidence="2 3">
    <name type="scientific">Marinomonas balearica</name>
    <dbReference type="NCBI Taxonomy" id="491947"/>
    <lineage>
        <taxon>Bacteria</taxon>
        <taxon>Pseudomonadati</taxon>
        <taxon>Pseudomonadota</taxon>
        <taxon>Gammaproteobacteria</taxon>
        <taxon>Oceanospirillales</taxon>
        <taxon>Oceanospirillaceae</taxon>
        <taxon>Marinomonas</taxon>
    </lineage>
</organism>
<dbReference type="EMBL" id="SNXC01000010">
    <property type="protein sequence ID" value="TDO99092.1"/>
    <property type="molecule type" value="Genomic_DNA"/>
</dbReference>
<keyword evidence="1" id="KW-0732">Signal</keyword>
<dbReference type="Gene3D" id="2.60.40.420">
    <property type="entry name" value="Cupredoxins - blue copper proteins"/>
    <property type="match status" value="1"/>
</dbReference>
<name>A0A4V3CGU4_9GAMM</name>
<evidence type="ECO:0000256" key="1">
    <source>
        <dbReference type="SAM" id="SignalP"/>
    </source>
</evidence>
<keyword evidence="3" id="KW-1185">Reference proteome</keyword>
<dbReference type="Proteomes" id="UP000294656">
    <property type="component" value="Unassembled WGS sequence"/>
</dbReference>
<evidence type="ECO:0000313" key="2">
    <source>
        <dbReference type="EMBL" id="TDO99092.1"/>
    </source>
</evidence>
<proteinExistence type="predicted"/>
<feature type="chain" id="PRO_5020433930" description="Plastocyanin" evidence="1">
    <location>
        <begin position="19"/>
        <end position="195"/>
    </location>
</feature>
<comment type="caution">
    <text evidence="2">The sequence shown here is derived from an EMBL/GenBank/DDBJ whole genome shotgun (WGS) entry which is preliminary data.</text>
</comment>
<dbReference type="InterPro" id="IPR034242">
    <property type="entry name" value="MauL"/>
</dbReference>
<gene>
    <name evidence="2" type="ORF">DFP79_1518</name>
</gene>
<reference evidence="2 3" key="1">
    <citation type="submission" date="2019-03" db="EMBL/GenBank/DDBJ databases">
        <title>Genomic Encyclopedia of Type Strains, Phase III (KMG-III): the genomes of soil and plant-associated and newly described type strains.</title>
        <authorList>
            <person name="Whitman W."/>
        </authorList>
    </citation>
    <scope>NUCLEOTIDE SEQUENCE [LARGE SCALE GENOMIC DNA]</scope>
    <source>
        <strain evidence="2 3">CECT 7378</strain>
    </source>
</reference>
<accession>A0A4V3CGU4</accession>
<dbReference type="InterPro" id="IPR008972">
    <property type="entry name" value="Cupredoxin"/>
</dbReference>
<dbReference type="OrthoDB" id="9772097at2"/>
<feature type="signal peptide" evidence="1">
    <location>
        <begin position="1"/>
        <end position="18"/>
    </location>
</feature>
<dbReference type="SUPFAM" id="SSF49503">
    <property type="entry name" value="Cupredoxins"/>
    <property type="match status" value="1"/>
</dbReference>
<sequence>MIKKLSALLIVVPFSAQAQNLVLVDQDGRQVKDTIVSLLDLEEDTPDEIEIMDQKHKQFVPHVMAVQKGQKVAFPNSDNIRHHVYSFSPIKPFEIRLYQGEVPPPPVEFDESGLVVLGCNIHDDMIGYIYVADNHPVRLSNESGIVSIPDSYNGRLGVWHELLESGDLEVKEYGSGWSQGVELSINLLPSFDDGF</sequence>
<dbReference type="RefSeq" id="WP_133503295.1">
    <property type="nucleotide sequence ID" value="NZ_SNXC01000010.1"/>
</dbReference>
<evidence type="ECO:0008006" key="4">
    <source>
        <dbReference type="Google" id="ProtNLM"/>
    </source>
</evidence>
<protein>
    <recommendedName>
        <fullName evidence="4">Plastocyanin</fullName>
    </recommendedName>
</protein>
<dbReference type="CDD" id="cd04221">
    <property type="entry name" value="MauL"/>
    <property type="match status" value="1"/>
</dbReference>
<dbReference type="AlphaFoldDB" id="A0A4V3CGU4"/>